<dbReference type="EMBL" id="JAYMRR010000004">
    <property type="protein sequence ID" value="MFB8749186.1"/>
    <property type="molecule type" value="Genomic_DNA"/>
</dbReference>
<evidence type="ECO:0000256" key="1">
    <source>
        <dbReference type="SAM" id="MobiDB-lite"/>
    </source>
</evidence>
<organism evidence="2 3">
    <name type="scientific">Streptomyces parvulus</name>
    <dbReference type="NCBI Taxonomy" id="146923"/>
    <lineage>
        <taxon>Bacteria</taxon>
        <taxon>Bacillati</taxon>
        <taxon>Actinomycetota</taxon>
        <taxon>Actinomycetes</taxon>
        <taxon>Kitasatosporales</taxon>
        <taxon>Streptomycetaceae</taxon>
        <taxon>Streptomyces</taxon>
    </lineage>
</organism>
<protein>
    <submittedName>
        <fullName evidence="2">Uncharacterized protein</fullName>
    </submittedName>
</protein>
<accession>A0ABV5D8Z2</accession>
<feature type="compositionally biased region" description="Low complexity" evidence="1">
    <location>
        <begin position="138"/>
        <end position="151"/>
    </location>
</feature>
<gene>
    <name evidence="2" type="ORF">VSS30_10280</name>
</gene>
<dbReference type="RefSeq" id="WP_376718668.1">
    <property type="nucleotide sequence ID" value="NZ_JAYMRR010000004.1"/>
</dbReference>
<comment type="caution">
    <text evidence="2">The sequence shown here is derived from an EMBL/GenBank/DDBJ whole genome shotgun (WGS) entry which is preliminary data.</text>
</comment>
<proteinExistence type="predicted"/>
<evidence type="ECO:0000313" key="2">
    <source>
        <dbReference type="EMBL" id="MFB8749186.1"/>
    </source>
</evidence>
<keyword evidence="3" id="KW-1185">Reference proteome</keyword>
<reference evidence="2 3" key="1">
    <citation type="submission" date="2024-01" db="EMBL/GenBank/DDBJ databases">
        <title>Genome mining of biosynthetic gene clusters to explore secondary metabolites of Streptomyces sp.</title>
        <authorList>
            <person name="Baig A."/>
            <person name="Ajitkumar Shintre N."/>
            <person name="Kumar H."/>
            <person name="Anbarasu A."/>
            <person name="Ramaiah S."/>
        </authorList>
    </citation>
    <scope>NUCLEOTIDE SEQUENCE [LARGE SCALE GENOMIC DNA]</scope>
    <source>
        <strain evidence="2 3">A03</strain>
    </source>
</reference>
<name>A0ABV5D8Z2_9ACTN</name>
<dbReference type="Proteomes" id="UP001585018">
    <property type="component" value="Unassembled WGS sequence"/>
</dbReference>
<feature type="region of interest" description="Disordered" evidence="1">
    <location>
        <begin position="104"/>
        <end position="151"/>
    </location>
</feature>
<sequence length="151" mass="16261">MSTAKASTMDIDLQRVFGSPVPELHEAAVARDASPALTRALELRSFLALTEEQVARVRDRVHADMDPDRDMGELSADKLRFDAQWLEAALDARDGYRAALGELLRTMPPPGQPARPVRMTQPRATVTLPTSAAPAPPRAGAARGPRSGKPA</sequence>
<evidence type="ECO:0000313" key="3">
    <source>
        <dbReference type="Proteomes" id="UP001585018"/>
    </source>
</evidence>